<keyword evidence="6" id="KW-0779">Telomere</keyword>
<dbReference type="AlphaFoldDB" id="A0A7N4PCI6"/>
<reference evidence="9 10" key="1">
    <citation type="journal article" date="2011" name="Proc. Natl. Acad. Sci. U.S.A.">
        <title>Genetic diversity and population structure of the endangered marsupial Sarcophilus harrisii (Tasmanian devil).</title>
        <authorList>
            <person name="Miller W."/>
            <person name="Hayes V.M."/>
            <person name="Ratan A."/>
            <person name="Petersen D.C."/>
            <person name="Wittekindt N.E."/>
            <person name="Miller J."/>
            <person name="Walenz B."/>
            <person name="Knight J."/>
            <person name="Qi J."/>
            <person name="Zhao F."/>
            <person name="Wang Q."/>
            <person name="Bedoya-Reina O.C."/>
            <person name="Katiyar N."/>
            <person name="Tomsho L.P."/>
            <person name="Kasson L.M."/>
            <person name="Hardie R.A."/>
            <person name="Woodbridge P."/>
            <person name="Tindall E.A."/>
            <person name="Bertelsen M.F."/>
            <person name="Dixon D."/>
            <person name="Pyecroft S."/>
            <person name="Helgen K.M."/>
            <person name="Lesk A.M."/>
            <person name="Pringle T.H."/>
            <person name="Patterson N."/>
            <person name="Zhang Y."/>
            <person name="Kreiss A."/>
            <person name="Woods G.M."/>
            <person name="Jones M.E."/>
            <person name="Schuster S.C."/>
        </authorList>
    </citation>
    <scope>NUCLEOTIDE SEQUENCE [LARGE SCALE GENOMIC DNA]</scope>
</reference>
<dbReference type="Ensembl" id="ENSSHAT00000036788.1">
    <property type="protein sequence ID" value="ENSSHAP00000036369.1"/>
    <property type="gene ID" value="ENSSHAG00000012528.2"/>
</dbReference>
<keyword evidence="8" id="KW-0539">Nucleus</keyword>
<gene>
    <name evidence="9" type="primary">CTC1</name>
</gene>
<evidence type="ECO:0000256" key="8">
    <source>
        <dbReference type="ARBA" id="ARBA00023242"/>
    </source>
</evidence>
<evidence type="ECO:0000256" key="2">
    <source>
        <dbReference type="ARBA" id="ARBA00004574"/>
    </source>
</evidence>
<reference evidence="9" key="3">
    <citation type="submission" date="2025-09" db="UniProtKB">
        <authorList>
            <consortium name="Ensembl"/>
        </authorList>
    </citation>
    <scope>IDENTIFICATION</scope>
</reference>
<organism evidence="9 10">
    <name type="scientific">Sarcophilus harrisii</name>
    <name type="common">Tasmanian devil</name>
    <name type="synonym">Sarcophilus laniarius</name>
    <dbReference type="NCBI Taxonomy" id="9305"/>
    <lineage>
        <taxon>Eukaryota</taxon>
        <taxon>Metazoa</taxon>
        <taxon>Chordata</taxon>
        <taxon>Craniata</taxon>
        <taxon>Vertebrata</taxon>
        <taxon>Euteleostomi</taxon>
        <taxon>Mammalia</taxon>
        <taxon>Metatheria</taxon>
        <taxon>Dasyuromorphia</taxon>
        <taxon>Dasyuridae</taxon>
        <taxon>Sarcophilus</taxon>
    </lineage>
</organism>
<dbReference type="InterPro" id="IPR042617">
    <property type="entry name" value="CTC1-like"/>
</dbReference>
<dbReference type="Pfam" id="PF15489">
    <property type="entry name" value="CTC1"/>
    <property type="match status" value="1"/>
</dbReference>
<dbReference type="InterPro" id="IPR029156">
    <property type="entry name" value="CTC1"/>
</dbReference>
<comment type="subcellular location">
    <subcellularLocation>
        <location evidence="2">Chromosome</location>
        <location evidence="2">Telomere</location>
    </subcellularLocation>
    <subcellularLocation>
        <location evidence="1">Nucleus</location>
    </subcellularLocation>
</comment>
<sequence length="535" mass="59277">MLRPKVIHNLVMGGKVMNFSSSHSPFSQEQAWLQAVHSFIQKNLIPIIKHPCIQLVETVVDCVKAIWASSGATGGLNLPLSYSFVSVQELKSHQHLPCCSHLAWSSTEYQTWANKIGVNTIPLPRERLLLLGILTDLPVDLDPECRDGSLYVKDNSGTLGCELLDLDISWLGHLFLFPSWSYIPPAWQQGSLGSGHLELWCPPVPVLPLVLNRGPETPIRVLYPEIASQLLQHRSKFRRQQLHLAGQLIRLSTLIKTHGKTYFILSLGESSSASTSVPIIVQLLDVHFFHSVDGTPVLAPCLRGTVLLRGFSQQESPKQSPHSFCGIVVHLRLLLERHLGLPLYLWTVKALEEITSKLCPRLLRHRQLLQSSASGTAGVGELLLTPTLDAVAPPGISIRNVYQEILEDPHHCALREYSQLQPLCSFPTLAALKEDGQHRAWAVFDPMTLLPLPEVTYLPSCVLNSRLSWSWICLSSSIFQPPPVLLGVLVASSHRGWLQLRDQSGSLPCLPLPKSSQVFIDPRLIGTGAKIEHAC</sequence>
<dbReference type="GeneTree" id="ENSGT00390000011553"/>
<keyword evidence="7" id="KW-0238">DNA-binding</keyword>
<comment type="similarity">
    <text evidence="3">Belongs to the CTC1 family.</text>
</comment>
<dbReference type="GO" id="GO:0042162">
    <property type="term" value="F:telomeric DNA binding"/>
    <property type="evidence" value="ECO:0007669"/>
    <property type="project" value="TreeGrafter"/>
</dbReference>
<dbReference type="GO" id="GO:0003697">
    <property type="term" value="F:single-stranded DNA binding"/>
    <property type="evidence" value="ECO:0007669"/>
    <property type="project" value="InterPro"/>
</dbReference>
<dbReference type="GO" id="GO:0045740">
    <property type="term" value="P:positive regulation of DNA replication"/>
    <property type="evidence" value="ECO:0007669"/>
    <property type="project" value="TreeGrafter"/>
</dbReference>
<evidence type="ECO:0000256" key="7">
    <source>
        <dbReference type="ARBA" id="ARBA00023125"/>
    </source>
</evidence>
<evidence type="ECO:0000256" key="6">
    <source>
        <dbReference type="ARBA" id="ARBA00022895"/>
    </source>
</evidence>
<dbReference type="PANTHER" id="PTHR14865">
    <property type="entry name" value="CST COMPLEX SUBUNIT CTC1"/>
    <property type="match status" value="1"/>
</dbReference>
<reference evidence="9" key="2">
    <citation type="submission" date="2025-08" db="UniProtKB">
        <authorList>
            <consortium name="Ensembl"/>
        </authorList>
    </citation>
    <scope>IDENTIFICATION</scope>
</reference>
<evidence type="ECO:0000256" key="1">
    <source>
        <dbReference type="ARBA" id="ARBA00004123"/>
    </source>
</evidence>
<evidence type="ECO:0000256" key="3">
    <source>
        <dbReference type="ARBA" id="ARBA00006332"/>
    </source>
</evidence>
<protein>
    <recommendedName>
        <fullName evidence="4">CST complex subunit CTC1</fullName>
    </recommendedName>
</protein>
<accession>A0A7N4PCI6</accession>
<name>A0A7N4PCI6_SARHA</name>
<keyword evidence="5" id="KW-0158">Chromosome</keyword>
<keyword evidence="10" id="KW-1185">Reference proteome</keyword>
<dbReference type="Proteomes" id="UP000007648">
    <property type="component" value="Unassembled WGS sequence"/>
</dbReference>
<evidence type="ECO:0000256" key="4">
    <source>
        <dbReference type="ARBA" id="ARBA00016175"/>
    </source>
</evidence>
<proteinExistence type="inferred from homology"/>
<dbReference type="GO" id="GO:1990879">
    <property type="term" value="C:CST complex"/>
    <property type="evidence" value="ECO:0007669"/>
    <property type="project" value="TreeGrafter"/>
</dbReference>
<dbReference type="PANTHER" id="PTHR14865:SF2">
    <property type="entry name" value="CST COMPLEX SUBUNIT CTC1"/>
    <property type="match status" value="1"/>
</dbReference>
<evidence type="ECO:0000313" key="9">
    <source>
        <dbReference type="Ensembl" id="ENSSHAP00000036369.1"/>
    </source>
</evidence>
<evidence type="ECO:0000256" key="5">
    <source>
        <dbReference type="ARBA" id="ARBA00022454"/>
    </source>
</evidence>
<dbReference type="GO" id="GO:0010833">
    <property type="term" value="P:telomere maintenance via telomere lengthening"/>
    <property type="evidence" value="ECO:0007669"/>
    <property type="project" value="TreeGrafter"/>
</dbReference>
<evidence type="ECO:0000313" key="10">
    <source>
        <dbReference type="Proteomes" id="UP000007648"/>
    </source>
</evidence>